<dbReference type="GO" id="GO:0046914">
    <property type="term" value="F:transition metal ion binding"/>
    <property type="evidence" value="ECO:0007669"/>
    <property type="project" value="InterPro"/>
</dbReference>
<dbReference type="Pfam" id="PF04023">
    <property type="entry name" value="FeoA"/>
    <property type="match status" value="1"/>
</dbReference>
<keyword evidence="1" id="KW-0408">Iron</keyword>
<dbReference type="PANTHER" id="PTHR42954">
    <property type="entry name" value="FE(2+) TRANSPORT PROTEIN A"/>
    <property type="match status" value="1"/>
</dbReference>
<organism evidence="3 4">
    <name type="scientific">Zhouia amylolytica</name>
    <dbReference type="NCBI Taxonomy" id="376730"/>
    <lineage>
        <taxon>Bacteria</taxon>
        <taxon>Pseudomonadati</taxon>
        <taxon>Bacteroidota</taxon>
        <taxon>Flavobacteriia</taxon>
        <taxon>Flavobacteriales</taxon>
        <taxon>Flavobacteriaceae</taxon>
        <taxon>Zhouia</taxon>
    </lineage>
</organism>
<dbReference type="PANTHER" id="PTHR42954:SF2">
    <property type="entry name" value="FE(2+) TRANSPORT PROTEIN A"/>
    <property type="match status" value="1"/>
</dbReference>
<feature type="domain" description="Ferrous iron transporter FeoA-like" evidence="2">
    <location>
        <begin position="3"/>
        <end position="74"/>
    </location>
</feature>
<evidence type="ECO:0000259" key="2">
    <source>
        <dbReference type="SMART" id="SM00899"/>
    </source>
</evidence>
<proteinExistence type="predicted"/>
<dbReference type="EMBL" id="FPAG01000001">
    <property type="protein sequence ID" value="SFS37365.1"/>
    <property type="molecule type" value="Genomic_DNA"/>
</dbReference>
<dbReference type="InterPro" id="IPR007167">
    <property type="entry name" value="Fe-transptr_FeoA-like"/>
</dbReference>
<evidence type="ECO:0000313" key="3">
    <source>
        <dbReference type="EMBL" id="SFS37365.1"/>
    </source>
</evidence>
<protein>
    <submittedName>
        <fullName evidence="3">Ferrous iron transport protein A</fullName>
    </submittedName>
</protein>
<gene>
    <name evidence="3" type="ORF">SAMN04487906_0206</name>
</gene>
<accession>A0A1I6PB48</accession>
<sequence>MTLTVADLKRGEKGIIKDISLDEIPIKLFEMGCLPGNEVELIQHAPFRDPLYLNINGSFLAIRKETAMHITIDVIDQNEVLL</sequence>
<dbReference type="InterPro" id="IPR038157">
    <property type="entry name" value="FeoA_core_dom"/>
</dbReference>
<evidence type="ECO:0000313" key="4">
    <source>
        <dbReference type="Proteomes" id="UP000183209"/>
    </source>
</evidence>
<dbReference type="InterPro" id="IPR008988">
    <property type="entry name" value="Transcriptional_repressor_C"/>
</dbReference>
<dbReference type="SMART" id="SM00899">
    <property type="entry name" value="FeoA"/>
    <property type="match status" value="1"/>
</dbReference>
<dbReference type="Gene3D" id="2.30.30.90">
    <property type="match status" value="1"/>
</dbReference>
<dbReference type="OrthoDB" id="9811076at2"/>
<dbReference type="InterPro" id="IPR052713">
    <property type="entry name" value="FeoA"/>
</dbReference>
<reference evidence="3 4" key="1">
    <citation type="submission" date="2016-10" db="EMBL/GenBank/DDBJ databases">
        <authorList>
            <person name="de Groot N.N."/>
        </authorList>
    </citation>
    <scope>NUCLEOTIDE SEQUENCE [LARGE SCALE GENOMIC DNA]</scope>
    <source>
        <strain evidence="3 4">CGMCC 1.6114</strain>
    </source>
</reference>
<dbReference type="SUPFAM" id="SSF50037">
    <property type="entry name" value="C-terminal domain of transcriptional repressors"/>
    <property type="match status" value="1"/>
</dbReference>
<dbReference type="RefSeq" id="WP_038268725.1">
    <property type="nucleotide sequence ID" value="NZ_FPAG01000001.1"/>
</dbReference>
<dbReference type="AlphaFoldDB" id="A0A1I6PB48"/>
<name>A0A1I6PB48_9FLAO</name>
<dbReference type="Proteomes" id="UP000183209">
    <property type="component" value="Unassembled WGS sequence"/>
</dbReference>
<evidence type="ECO:0000256" key="1">
    <source>
        <dbReference type="ARBA" id="ARBA00023004"/>
    </source>
</evidence>